<evidence type="ECO:0000313" key="2">
    <source>
        <dbReference type="EMBL" id="MUI12201.1"/>
    </source>
</evidence>
<feature type="region of interest" description="Disordered" evidence="1">
    <location>
        <begin position="1"/>
        <end position="65"/>
    </location>
</feature>
<evidence type="ECO:0000313" key="3">
    <source>
        <dbReference type="Proteomes" id="UP000431684"/>
    </source>
</evidence>
<dbReference type="RefSeq" id="WP_155708185.1">
    <property type="nucleotide sequence ID" value="NZ_BMWU01000032.1"/>
</dbReference>
<organism evidence="2 3">
    <name type="scientific">Pseudoduganella dura</name>
    <dbReference type="NCBI Taxonomy" id="321982"/>
    <lineage>
        <taxon>Bacteria</taxon>
        <taxon>Pseudomonadati</taxon>
        <taxon>Pseudomonadota</taxon>
        <taxon>Betaproteobacteria</taxon>
        <taxon>Burkholderiales</taxon>
        <taxon>Oxalobacteraceae</taxon>
        <taxon>Telluria group</taxon>
        <taxon>Pseudoduganella</taxon>
    </lineage>
</organism>
<keyword evidence="3" id="KW-1185">Reference proteome</keyword>
<evidence type="ECO:0000256" key="1">
    <source>
        <dbReference type="SAM" id="MobiDB-lite"/>
    </source>
</evidence>
<proteinExistence type="predicted"/>
<feature type="compositionally biased region" description="Basic and acidic residues" evidence="1">
    <location>
        <begin position="1"/>
        <end position="14"/>
    </location>
</feature>
<gene>
    <name evidence="2" type="ORF">GJV26_06880</name>
</gene>
<sequence length="65" mass="6976">MTREKDTTTTKDAGDFTQSGNHAAGGPANDTTQVNRAPNIDPASTRQRDKAETSGGTDLEKEKRK</sequence>
<protein>
    <submittedName>
        <fullName evidence="2">Uncharacterized protein</fullName>
    </submittedName>
</protein>
<comment type="caution">
    <text evidence="2">The sequence shown here is derived from an EMBL/GenBank/DDBJ whole genome shotgun (WGS) entry which is preliminary data.</text>
</comment>
<reference evidence="2 3" key="1">
    <citation type="submission" date="2019-11" db="EMBL/GenBank/DDBJ databases">
        <title>Draft Genome Sequences of Six Type Strains of the Genus Massilia.</title>
        <authorList>
            <person name="Miess H."/>
            <person name="Frediansyah A."/>
            <person name="Goeker M."/>
            <person name="Gross H."/>
        </authorList>
    </citation>
    <scope>NUCLEOTIDE SEQUENCE [LARGE SCALE GENOMIC DNA]</scope>
    <source>
        <strain evidence="2 3">DSM 17513</strain>
    </source>
</reference>
<feature type="compositionally biased region" description="Basic and acidic residues" evidence="1">
    <location>
        <begin position="46"/>
        <end position="65"/>
    </location>
</feature>
<dbReference type="Proteomes" id="UP000431684">
    <property type="component" value="Unassembled WGS sequence"/>
</dbReference>
<name>A0A6I3XF25_9BURK</name>
<accession>A0A6I3XF25</accession>
<dbReference type="AlphaFoldDB" id="A0A6I3XF25"/>
<dbReference type="EMBL" id="WNWM01000002">
    <property type="protein sequence ID" value="MUI12201.1"/>
    <property type="molecule type" value="Genomic_DNA"/>
</dbReference>